<evidence type="ECO:0000313" key="2">
    <source>
        <dbReference type="Proteomes" id="UP001209318"/>
    </source>
</evidence>
<dbReference type="Proteomes" id="UP001209318">
    <property type="component" value="Unassembled WGS sequence"/>
</dbReference>
<comment type="caution">
    <text evidence="1">The sequence shown here is derived from an EMBL/GenBank/DDBJ whole genome shotgun (WGS) entry which is preliminary data.</text>
</comment>
<organism evidence="1 2">
    <name type="scientific">Perspicuibacillus lycopersici</name>
    <dbReference type="NCBI Taxonomy" id="1325689"/>
    <lineage>
        <taxon>Bacteria</taxon>
        <taxon>Bacillati</taxon>
        <taxon>Bacillota</taxon>
        <taxon>Bacilli</taxon>
        <taxon>Bacillales</taxon>
        <taxon>Bacillaceae</taxon>
        <taxon>Perspicuibacillus</taxon>
    </lineage>
</organism>
<dbReference type="RefSeq" id="WP_263072268.1">
    <property type="nucleotide sequence ID" value="NZ_JAOUSF010000002.1"/>
</dbReference>
<proteinExistence type="predicted"/>
<dbReference type="AlphaFoldDB" id="A0AAE3LML8"/>
<evidence type="ECO:0000313" key="1">
    <source>
        <dbReference type="EMBL" id="MCU9613061.1"/>
    </source>
</evidence>
<protein>
    <submittedName>
        <fullName evidence="1">Uncharacterized protein</fullName>
    </submittedName>
</protein>
<accession>A0AAE3LML8</accession>
<sequence>MEKEWERFKSIKDSLLIGIYAKQLSIHQYENKQILISDEPVLEIRNSKTNEIKYWKLDWLETMEGDDLLIVKEQETPEPLAYESIDAPYQKHIISGSSYFPQKQEIKHVSGYGFTNGDSQYLTSIILQLEASFIHIHTGPVIETKITSIKPDVFEDIIFTTTS</sequence>
<dbReference type="EMBL" id="JAOUSF010000002">
    <property type="protein sequence ID" value="MCU9613061.1"/>
    <property type="molecule type" value="Genomic_DNA"/>
</dbReference>
<gene>
    <name evidence="1" type="ORF">OEV98_05790</name>
</gene>
<reference evidence="1" key="1">
    <citation type="submission" date="2022-10" db="EMBL/GenBank/DDBJ databases">
        <title>Description of Fervidibacillus gen. nov. in the family Fervidibacillaceae fam. nov. with two species, Fervidibacillus albus sp. nov., and Fervidibacillus halotolerans sp. nov., isolated from tidal flat sediments.</title>
        <authorList>
            <person name="Kwon K.K."/>
            <person name="Yang S.-H."/>
        </authorList>
    </citation>
    <scope>NUCLEOTIDE SEQUENCE</scope>
    <source>
        <strain evidence="1">JCM 19140</strain>
    </source>
</reference>
<name>A0AAE3LML8_9BACI</name>
<keyword evidence="2" id="KW-1185">Reference proteome</keyword>